<dbReference type="GeneID" id="64766665"/>
<dbReference type="Pfam" id="PF24130">
    <property type="entry name" value="DUF7397"/>
    <property type="match status" value="1"/>
</dbReference>
<organism evidence="1 2">
    <name type="scientific">Gordonia phage Skog</name>
    <dbReference type="NCBI Taxonomy" id="2704033"/>
    <lineage>
        <taxon>Viruses</taxon>
        <taxon>Duplodnaviria</taxon>
        <taxon>Heunggongvirae</taxon>
        <taxon>Uroviricota</taxon>
        <taxon>Caudoviricetes</taxon>
        <taxon>Skogvirus</taxon>
        <taxon>Skogvirus Skog</taxon>
    </lineage>
</organism>
<reference evidence="1 2" key="1">
    <citation type="submission" date="2020-01" db="EMBL/GenBank/DDBJ databases">
        <authorList>
            <person name="Alvaro L.E."/>
            <person name="Baker K.N."/>
            <person name="Baxter I.S."/>
            <person name="Brown M.R."/>
            <person name="Driscoll K.D."/>
            <person name="Elrubaie J.M."/>
            <person name="Feith S.L."/>
            <person name="Indihar D.F."/>
            <person name="Knoch V.T."/>
            <person name="Koirtyohann K.M."/>
            <person name="Kratz M.A."/>
            <person name="Lear A.H."/>
            <person name="Lindblom K.E."/>
            <person name="Marcus E.R."/>
            <person name="Murphy M.E."/>
            <person name="Sensor R."/>
            <person name="Sherman S.J."/>
            <person name="Swift V.R."/>
            <person name="White K.E."/>
            <person name="Wills S.J."/>
            <person name="Gatt S.M."/>
            <person name="Lohbauer S.A."/>
            <person name="Power T.R."/>
            <person name="Rosales K.A."/>
            <person name="Sisson B.M."/>
            <person name="Isern S."/>
            <person name="Michael S.F."/>
            <person name="Sunnen C.N."/>
            <person name="Garlena R.A."/>
            <person name="Russell D.A."/>
            <person name="Pope W.H."/>
            <person name="Jacobs-Sera D."/>
            <person name="Hatfull G.F."/>
        </authorList>
    </citation>
    <scope>NUCLEOTIDE SEQUENCE [LARGE SCALE GENOMIC DNA]</scope>
</reference>
<dbReference type="RefSeq" id="YP_010059433.1">
    <property type="nucleotide sequence ID" value="NC_054725.1"/>
</dbReference>
<sequence length="63" mass="7156">MADYAANCPISWPVNVGQTPEANLGGISWNADFGFFYEPQDDPEMFELPTFAQRERARRGLPY</sequence>
<dbReference type="Proteomes" id="UP000503093">
    <property type="component" value="Segment"/>
</dbReference>
<dbReference type="InterPro" id="IPR055821">
    <property type="entry name" value="DUF7397"/>
</dbReference>
<accession>A0A6G6XKF5</accession>
<keyword evidence="2" id="KW-1185">Reference proteome</keyword>
<proteinExistence type="predicted"/>
<evidence type="ECO:0000313" key="1">
    <source>
        <dbReference type="EMBL" id="QIG58335.1"/>
    </source>
</evidence>
<name>A0A6G6XKF5_9CAUD</name>
<protein>
    <submittedName>
        <fullName evidence="1">Uncharacterized protein</fullName>
    </submittedName>
</protein>
<dbReference type="KEGG" id="vg:64766665"/>
<evidence type="ECO:0000313" key="2">
    <source>
        <dbReference type="Proteomes" id="UP000503093"/>
    </source>
</evidence>
<dbReference type="EMBL" id="MN908687">
    <property type="protein sequence ID" value="QIG58335.1"/>
    <property type="molecule type" value="Genomic_DNA"/>
</dbReference>
<gene>
    <name evidence="1" type="primary">184</name>
    <name evidence="1" type="ORF">SEA_SKOG_183</name>
</gene>